<dbReference type="AlphaFoldDB" id="A0A3P7LZC0"/>
<dbReference type="GO" id="GO:0005829">
    <property type="term" value="C:cytosol"/>
    <property type="evidence" value="ECO:0007669"/>
    <property type="project" value="TreeGrafter"/>
</dbReference>
<dbReference type="EMBL" id="UYRU01065720">
    <property type="protein sequence ID" value="VDN16403.1"/>
    <property type="molecule type" value="Genomic_DNA"/>
</dbReference>
<dbReference type="GO" id="GO:0006071">
    <property type="term" value="P:glycerol metabolic process"/>
    <property type="evidence" value="ECO:0007669"/>
    <property type="project" value="TreeGrafter"/>
</dbReference>
<comment type="similarity">
    <text evidence="1">Belongs to the FGGY kinase family.</text>
</comment>
<feature type="domain" description="Carbohydrate kinase FGGY N-terminal" evidence="4">
    <location>
        <begin position="32"/>
        <end position="135"/>
    </location>
</feature>
<evidence type="ECO:0000256" key="2">
    <source>
        <dbReference type="ARBA" id="ARBA00022679"/>
    </source>
</evidence>
<evidence type="ECO:0000256" key="1">
    <source>
        <dbReference type="ARBA" id="ARBA00009156"/>
    </source>
</evidence>
<dbReference type="SUPFAM" id="SSF53067">
    <property type="entry name" value="Actin-like ATPase domain"/>
    <property type="match status" value="1"/>
</dbReference>
<organism evidence="5 6">
    <name type="scientific">Dibothriocephalus latus</name>
    <name type="common">Fish tapeworm</name>
    <name type="synonym">Diphyllobothrium latum</name>
    <dbReference type="NCBI Taxonomy" id="60516"/>
    <lineage>
        <taxon>Eukaryota</taxon>
        <taxon>Metazoa</taxon>
        <taxon>Spiralia</taxon>
        <taxon>Lophotrochozoa</taxon>
        <taxon>Platyhelminthes</taxon>
        <taxon>Cestoda</taxon>
        <taxon>Eucestoda</taxon>
        <taxon>Diphyllobothriidea</taxon>
        <taxon>Diphyllobothriidae</taxon>
        <taxon>Dibothriocephalus</taxon>
    </lineage>
</organism>
<evidence type="ECO:0000313" key="6">
    <source>
        <dbReference type="Proteomes" id="UP000281553"/>
    </source>
</evidence>
<dbReference type="Pfam" id="PF00370">
    <property type="entry name" value="FGGY_N"/>
    <property type="match status" value="1"/>
</dbReference>
<dbReference type="OrthoDB" id="6278781at2759"/>
<evidence type="ECO:0000259" key="4">
    <source>
        <dbReference type="Pfam" id="PF00370"/>
    </source>
</evidence>
<dbReference type="GO" id="GO:0004370">
    <property type="term" value="F:glycerol kinase activity"/>
    <property type="evidence" value="ECO:0007669"/>
    <property type="project" value="TreeGrafter"/>
</dbReference>
<name>A0A3P7LZC0_DIBLA</name>
<dbReference type="Gene3D" id="3.30.420.40">
    <property type="match status" value="1"/>
</dbReference>
<accession>A0A3P7LZC0</accession>
<dbReference type="Proteomes" id="UP000281553">
    <property type="component" value="Unassembled WGS sequence"/>
</dbReference>
<keyword evidence="3" id="KW-0418">Kinase</keyword>
<reference evidence="5 6" key="1">
    <citation type="submission" date="2018-11" db="EMBL/GenBank/DDBJ databases">
        <authorList>
            <consortium name="Pathogen Informatics"/>
        </authorList>
    </citation>
    <scope>NUCLEOTIDE SEQUENCE [LARGE SCALE GENOMIC DNA]</scope>
</reference>
<dbReference type="InterPro" id="IPR018484">
    <property type="entry name" value="FGGY_N"/>
</dbReference>
<gene>
    <name evidence="5" type="ORF">DILT_LOCUS12234</name>
</gene>
<proteinExistence type="inferred from homology"/>
<keyword evidence="2" id="KW-0808">Transferase</keyword>
<dbReference type="PANTHER" id="PTHR10196:SF69">
    <property type="entry name" value="GLYCEROL KINASE"/>
    <property type="match status" value="1"/>
</dbReference>
<evidence type="ECO:0000313" key="5">
    <source>
        <dbReference type="EMBL" id="VDN16403.1"/>
    </source>
</evidence>
<dbReference type="InterPro" id="IPR043129">
    <property type="entry name" value="ATPase_NBD"/>
</dbReference>
<protein>
    <recommendedName>
        <fullName evidence="4">Carbohydrate kinase FGGY N-terminal domain-containing protein</fullName>
    </recommendedName>
</protein>
<keyword evidence="6" id="KW-1185">Reference proteome</keyword>
<evidence type="ECO:0000256" key="3">
    <source>
        <dbReference type="ARBA" id="ARBA00022777"/>
    </source>
</evidence>
<sequence length="194" mass="21960">MASEEDLILSVDFGSTHACARLYTKDLVSEAVHNEEAPLDPEEYWKILCKLIEDVLRPNKKLASAVRCFGLSVQRNSFLLWDRATSEPVTEMSCWHDTSASAFAAHLNQSRSVEAMNKSGRILYKILPSSKFKMISNYKLTGIFACTRLAHKFAENPEVRQTLHASPFLFLSFSFFLIFPRPHSPVFCLNHCAA</sequence>
<dbReference type="PANTHER" id="PTHR10196">
    <property type="entry name" value="SUGAR KINASE"/>
    <property type="match status" value="1"/>
</dbReference>